<name>A0A5A7PV76_STRAF</name>
<dbReference type="Proteomes" id="UP000325081">
    <property type="component" value="Unassembled WGS sequence"/>
</dbReference>
<organism evidence="1 2">
    <name type="scientific">Striga asiatica</name>
    <name type="common">Asiatic witchweed</name>
    <name type="synonym">Buchnera asiatica</name>
    <dbReference type="NCBI Taxonomy" id="4170"/>
    <lineage>
        <taxon>Eukaryota</taxon>
        <taxon>Viridiplantae</taxon>
        <taxon>Streptophyta</taxon>
        <taxon>Embryophyta</taxon>
        <taxon>Tracheophyta</taxon>
        <taxon>Spermatophyta</taxon>
        <taxon>Magnoliopsida</taxon>
        <taxon>eudicotyledons</taxon>
        <taxon>Gunneridae</taxon>
        <taxon>Pentapetalae</taxon>
        <taxon>asterids</taxon>
        <taxon>lamiids</taxon>
        <taxon>Lamiales</taxon>
        <taxon>Orobanchaceae</taxon>
        <taxon>Buchnereae</taxon>
        <taxon>Striga</taxon>
    </lineage>
</organism>
<sequence length="335" mass="38783">MNIPQSHISPAETPQDLGIEATANRPPETIESTGSFSITSPSPEEKMLRLTKMLASDEIVSSNGKLANAKWPPENEREFLNLLFDKFMKRNFVTGKCTIKPWLRIHDPAYDIKPLLSRMRCLEALWSRFHTMLTKETGYSLDASRGMITRSYRRRWIQLSFLQLCTLSAACLFCSWGDQLEEPISPELFSEPDDDLMTSPQSQRRRGWSNWRRIETKSIFNTTMHSLMELTHTTKKKVEELYGTESTFGEAMHLWMELIHTIKKKFEEHERTLLATMKQALSLLQAMPDLSDSVFKIALKNLHDPMSCEMFTLMKNDAKRRLLLEVWVEDSLAND</sequence>
<keyword evidence="2" id="KW-1185">Reference proteome</keyword>
<evidence type="ECO:0000313" key="2">
    <source>
        <dbReference type="Proteomes" id="UP000325081"/>
    </source>
</evidence>
<dbReference type="AlphaFoldDB" id="A0A5A7PV76"/>
<dbReference type="EMBL" id="BKCP01005217">
    <property type="protein sequence ID" value="GER36773.1"/>
    <property type="molecule type" value="Genomic_DNA"/>
</dbReference>
<gene>
    <name evidence="1" type="ORF">STAS_13141</name>
</gene>
<comment type="caution">
    <text evidence="1">The sequence shown here is derived from an EMBL/GenBank/DDBJ whole genome shotgun (WGS) entry which is preliminary data.</text>
</comment>
<protein>
    <submittedName>
        <fullName evidence="1">F-box family protein</fullName>
    </submittedName>
</protein>
<evidence type="ECO:0000313" key="1">
    <source>
        <dbReference type="EMBL" id="GER36773.1"/>
    </source>
</evidence>
<accession>A0A5A7PV76</accession>
<proteinExistence type="predicted"/>
<reference evidence="2" key="1">
    <citation type="journal article" date="2019" name="Curr. Biol.">
        <title>Genome Sequence of Striga asiatica Provides Insight into the Evolution of Plant Parasitism.</title>
        <authorList>
            <person name="Yoshida S."/>
            <person name="Kim S."/>
            <person name="Wafula E.K."/>
            <person name="Tanskanen J."/>
            <person name="Kim Y.M."/>
            <person name="Honaas L."/>
            <person name="Yang Z."/>
            <person name="Spallek T."/>
            <person name="Conn C.E."/>
            <person name="Ichihashi Y."/>
            <person name="Cheong K."/>
            <person name="Cui S."/>
            <person name="Der J.P."/>
            <person name="Gundlach H."/>
            <person name="Jiao Y."/>
            <person name="Hori C."/>
            <person name="Ishida J.K."/>
            <person name="Kasahara H."/>
            <person name="Kiba T."/>
            <person name="Kim M.S."/>
            <person name="Koo N."/>
            <person name="Laohavisit A."/>
            <person name="Lee Y.H."/>
            <person name="Lumba S."/>
            <person name="McCourt P."/>
            <person name="Mortimer J.C."/>
            <person name="Mutuku J.M."/>
            <person name="Nomura T."/>
            <person name="Sasaki-Sekimoto Y."/>
            <person name="Seto Y."/>
            <person name="Wang Y."/>
            <person name="Wakatake T."/>
            <person name="Sakakibara H."/>
            <person name="Demura T."/>
            <person name="Yamaguchi S."/>
            <person name="Yoneyama K."/>
            <person name="Manabe R.I."/>
            <person name="Nelson D.C."/>
            <person name="Schulman A.H."/>
            <person name="Timko M.P."/>
            <person name="dePamphilis C.W."/>
            <person name="Choi D."/>
            <person name="Shirasu K."/>
        </authorList>
    </citation>
    <scope>NUCLEOTIDE SEQUENCE [LARGE SCALE GENOMIC DNA]</scope>
    <source>
        <strain evidence="2">cv. UVA1</strain>
    </source>
</reference>